<sequence length="85" mass="9634">MAAAKRLPPFNASASSIPAESNIVEEEEQMGMEEQRNRHDYHEDEIESIPHDDDEQEDLQMLDREAHPRQVNNLPRAAINGGSKP</sequence>
<organism evidence="2 3">
    <name type="scientific">Modicella reniformis</name>
    <dbReference type="NCBI Taxonomy" id="1440133"/>
    <lineage>
        <taxon>Eukaryota</taxon>
        <taxon>Fungi</taxon>
        <taxon>Fungi incertae sedis</taxon>
        <taxon>Mucoromycota</taxon>
        <taxon>Mortierellomycotina</taxon>
        <taxon>Mortierellomycetes</taxon>
        <taxon>Mortierellales</taxon>
        <taxon>Mortierellaceae</taxon>
        <taxon>Modicella</taxon>
    </lineage>
</organism>
<feature type="compositionally biased region" description="Acidic residues" evidence="1">
    <location>
        <begin position="43"/>
        <end position="60"/>
    </location>
</feature>
<feature type="region of interest" description="Disordered" evidence="1">
    <location>
        <begin position="1"/>
        <end position="85"/>
    </location>
</feature>
<proteinExistence type="predicted"/>
<name>A0A9P6M755_9FUNG</name>
<gene>
    <name evidence="2" type="ORF">BGZ65_010720</name>
</gene>
<keyword evidence="3" id="KW-1185">Reference proteome</keyword>
<feature type="compositionally biased region" description="Basic and acidic residues" evidence="1">
    <location>
        <begin position="33"/>
        <end position="42"/>
    </location>
</feature>
<feature type="non-terminal residue" evidence="2">
    <location>
        <position position="85"/>
    </location>
</feature>
<evidence type="ECO:0000313" key="3">
    <source>
        <dbReference type="Proteomes" id="UP000749646"/>
    </source>
</evidence>
<dbReference type="EMBL" id="JAAAHW010004879">
    <property type="protein sequence ID" value="KAF9970991.1"/>
    <property type="molecule type" value="Genomic_DNA"/>
</dbReference>
<comment type="caution">
    <text evidence="2">The sequence shown here is derived from an EMBL/GenBank/DDBJ whole genome shotgun (WGS) entry which is preliminary data.</text>
</comment>
<reference evidence="2" key="1">
    <citation type="journal article" date="2020" name="Fungal Divers.">
        <title>Resolving the Mortierellaceae phylogeny through synthesis of multi-gene phylogenetics and phylogenomics.</title>
        <authorList>
            <person name="Vandepol N."/>
            <person name="Liber J."/>
            <person name="Desiro A."/>
            <person name="Na H."/>
            <person name="Kennedy M."/>
            <person name="Barry K."/>
            <person name="Grigoriev I.V."/>
            <person name="Miller A.N."/>
            <person name="O'Donnell K."/>
            <person name="Stajich J.E."/>
            <person name="Bonito G."/>
        </authorList>
    </citation>
    <scope>NUCLEOTIDE SEQUENCE</scope>
    <source>
        <strain evidence="2">MES-2147</strain>
    </source>
</reference>
<evidence type="ECO:0000313" key="2">
    <source>
        <dbReference type="EMBL" id="KAF9970991.1"/>
    </source>
</evidence>
<evidence type="ECO:0000256" key="1">
    <source>
        <dbReference type="SAM" id="MobiDB-lite"/>
    </source>
</evidence>
<dbReference type="Proteomes" id="UP000749646">
    <property type="component" value="Unassembled WGS sequence"/>
</dbReference>
<dbReference type="AlphaFoldDB" id="A0A9P6M755"/>
<protein>
    <submittedName>
        <fullName evidence="2">Uncharacterized protein</fullName>
    </submittedName>
</protein>
<accession>A0A9P6M755</accession>